<evidence type="ECO:0000313" key="2">
    <source>
        <dbReference type="EMBL" id="TEA34568.1"/>
    </source>
</evidence>
<name>A0A484GGJ0_SOUCH</name>
<feature type="region of interest" description="Disordered" evidence="1">
    <location>
        <begin position="1"/>
        <end position="31"/>
    </location>
</feature>
<dbReference type="AlphaFoldDB" id="A0A484GGJ0"/>
<gene>
    <name evidence="2" type="ORF">DBR06_SOUSAS16910003</name>
</gene>
<proteinExistence type="predicted"/>
<comment type="caution">
    <text evidence="2">The sequence shown here is derived from an EMBL/GenBank/DDBJ whole genome shotgun (WGS) entry which is preliminary data.</text>
</comment>
<protein>
    <submittedName>
        <fullName evidence="2">Uncharacterized protein</fullName>
    </submittedName>
</protein>
<dbReference type="EMBL" id="QWLN02009078">
    <property type="protein sequence ID" value="TEA34568.1"/>
    <property type="molecule type" value="Genomic_DNA"/>
</dbReference>
<dbReference type="Proteomes" id="UP000295264">
    <property type="component" value="Unassembled WGS sequence"/>
</dbReference>
<feature type="non-terminal residue" evidence="2">
    <location>
        <position position="1"/>
    </location>
</feature>
<keyword evidence="3" id="KW-1185">Reference proteome</keyword>
<evidence type="ECO:0000256" key="1">
    <source>
        <dbReference type="SAM" id="MobiDB-lite"/>
    </source>
</evidence>
<sequence>VSWGDDHSPSVTGSTPQDDAPHTRSAGEYLT</sequence>
<evidence type="ECO:0000313" key="3">
    <source>
        <dbReference type="Proteomes" id="UP000295264"/>
    </source>
</evidence>
<accession>A0A484GGJ0</accession>
<feature type="non-terminal residue" evidence="2">
    <location>
        <position position="31"/>
    </location>
</feature>
<organism evidence="2 3">
    <name type="scientific">Sousa chinensis</name>
    <name type="common">Indo-pacific humpbacked dolphin</name>
    <name type="synonym">Steno chinensis</name>
    <dbReference type="NCBI Taxonomy" id="103600"/>
    <lineage>
        <taxon>Eukaryota</taxon>
        <taxon>Metazoa</taxon>
        <taxon>Chordata</taxon>
        <taxon>Craniata</taxon>
        <taxon>Vertebrata</taxon>
        <taxon>Euteleostomi</taxon>
        <taxon>Mammalia</taxon>
        <taxon>Eutheria</taxon>
        <taxon>Laurasiatheria</taxon>
        <taxon>Artiodactyla</taxon>
        <taxon>Whippomorpha</taxon>
        <taxon>Cetacea</taxon>
        <taxon>Odontoceti</taxon>
        <taxon>Delphinidae</taxon>
        <taxon>Sousa</taxon>
    </lineage>
</organism>
<reference evidence="2 3" key="1">
    <citation type="journal article" date="2018" name="Genomics">
        <title>Molecular footprints of inshore aquatic adaptation in Indo-Pacific humpback dolphin (Sousa chinensis).</title>
        <authorList>
            <person name="Ming Y."/>
            <person name="Jian J."/>
            <person name="Yu F."/>
            <person name="Yu X."/>
            <person name="Wang J."/>
            <person name="Liu W."/>
        </authorList>
    </citation>
    <scope>NUCLEOTIDE SEQUENCE [LARGE SCALE GENOMIC DNA]</scope>
    <source>
        <strain evidence="2">MY-2018</strain>
        <tissue evidence="2">Skin</tissue>
    </source>
</reference>